<dbReference type="InParanoid" id="B0DHW4"/>
<reference evidence="1 2" key="1">
    <citation type="journal article" date="2008" name="Nature">
        <title>The genome of Laccaria bicolor provides insights into mycorrhizal symbiosis.</title>
        <authorList>
            <person name="Martin F."/>
            <person name="Aerts A."/>
            <person name="Ahren D."/>
            <person name="Brun A."/>
            <person name="Danchin E.G.J."/>
            <person name="Duchaussoy F."/>
            <person name="Gibon J."/>
            <person name="Kohler A."/>
            <person name="Lindquist E."/>
            <person name="Pereda V."/>
            <person name="Salamov A."/>
            <person name="Shapiro H.J."/>
            <person name="Wuyts J."/>
            <person name="Blaudez D."/>
            <person name="Buee M."/>
            <person name="Brokstein P."/>
            <person name="Canbaeck B."/>
            <person name="Cohen D."/>
            <person name="Courty P.E."/>
            <person name="Coutinho P.M."/>
            <person name="Delaruelle C."/>
            <person name="Detter J.C."/>
            <person name="Deveau A."/>
            <person name="DiFazio S."/>
            <person name="Duplessis S."/>
            <person name="Fraissinet-Tachet L."/>
            <person name="Lucic E."/>
            <person name="Frey-Klett P."/>
            <person name="Fourrey C."/>
            <person name="Feussner I."/>
            <person name="Gay G."/>
            <person name="Grimwood J."/>
            <person name="Hoegger P.J."/>
            <person name="Jain P."/>
            <person name="Kilaru S."/>
            <person name="Labbe J."/>
            <person name="Lin Y.C."/>
            <person name="Legue V."/>
            <person name="Le Tacon F."/>
            <person name="Marmeisse R."/>
            <person name="Melayah D."/>
            <person name="Montanini B."/>
            <person name="Muratet M."/>
            <person name="Nehls U."/>
            <person name="Niculita-Hirzel H."/>
            <person name="Oudot-Le Secq M.P."/>
            <person name="Peter M."/>
            <person name="Quesneville H."/>
            <person name="Rajashekar B."/>
            <person name="Reich M."/>
            <person name="Rouhier N."/>
            <person name="Schmutz J."/>
            <person name="Yin T."/>
            <person name="Chalot M."/>
            <person name="Henrissat B."/>
            <person name="Kuees U."/>
            <person name="Lucas S."/>
            <person name="Van de Peer Y."/>
            <person name="Podila G.K."/>
            <person name="Polle A."/>
            <person name="Pukkila P.J."/>
            <person name="Richardson P.M."/>
            <person name="Rouze P."/>
            <person name="Sanders I.R."/>
            <person name="Stajich J.E."/>
            <person name="Tunlid A."/>
            <person name="Tuskan G."/>
            <person name="Grigoriev I.V."/>
        </authorList>
    </citation>
    <scope>NUCLEOTIDE SEQUENCE [LARGE SCALE GENOMIC DNA]</scope>
    <source>
        <strain evidence="2">S238N-H82 / ATCC MYA-4686</strain>
    </source>
</reference>
<evidence type="ECO:0000313" key="1">
    <source>
        <dbReference type="EMBL" id="EDR05799.1"/>
    </source>
</evidence>
<accession>B0DHW4</accession>
<evidence type="ECO:0000313" key="2">
    <source>
        <dbReference type="Proteomes" id="UP000001194"/>
    </source>
</evidence>
<organism evidence="2">
    <name type="scientific">Laccaria bicolor (strain S238N-H82 / ATCC MYA-4686)</name>
    <name type="common">Bicoloured deceiver</name>
    <name type="synonym">Laccaria laccata var. bicolor</name>
    <dbReference type="NCBI Taxonomy" id="486041"/>
    <lineage>
        <taxon>Eukaryota</taxon>
        <taxon>Fungi</taxon>
        <taxon>Dikarya</taxon>
        <taxon>Basidiomycota</taxon>
        <taxon>Agaricomycotina</taxon>
        <taxon>Agaricomycetes</taxon>
        <taxon>Agaricomycetidae</taxon>
        <taxon>Agaricales</taxon>
        <taxon>Agaricineae</taxon>
        <taxon>Hydnangiaceae</taxon>
        <taxon>Laccaria</taxon>
    </lineage>
</organism>
<sequence>MDKLKPLYPFALHQAILRLSSASNSSVSRLFLTRSVNRGRQVLVSHRMDSGVGV</sequence>
<dbReference type="EMBL" id="DS547111">
    <property type="protein sequence ID" value="EDR05799.1"/>
    <property type="molecule type" value="Genomic_DNA"/>
</dbReference>
<dbReference type="KEGG" id="lbc:LACBIDRAFT_302565"/>
<name>B0DHW4_LACBS</name>
<proteinExistence type="predicted"/>
<dbReference type="GeneID" id="6079072"/>
<protein>
    <submittedName>
        <fullName evidence="1">Predicted protein</fullName>
    </submittedName>
</protein>
<dbReference type="AlphaFoldDB" id="B0DHW4"/>
<keyword evidence="2" id="KW-1185">Reference proteome</keyword>
<dbReference type="RefSeq" id="XP_001883475.1">
    <property type="nucleotide sequence ID" value="XM_001883440.1"/>
</dbReference>
<gene>
    <name evidence="1" type="ORF">LACBIDRAFT_302565</name>
</gene>
<dbReference type="HOGENOM" id="CLU_3050723_0_0_1"/>
<dbReference type="Proteomes" id="UP000001194">
    <property type="component" value="Unassembled WGS sequence"/>
</dbReference>